<sequence>MEFLLDLLGNFVRWIFIYHCDSERMNEKYSSHPKSEGLKNTLAGIILVVFVTIIILYLS</sequence>
<reference evidence="3" key="1">
    <citation type="submission" date="2017-02" db="EMBL/GenBank/DDBJ databases">
        <authorList>
            <person name="Tetz G."/>
            <person name="Tetz V."/>
        </authorList>
    </citation>
    <scope>NUCLEOTIDE SEQUENCE [LARGE SCALE GENOMIC DNA]</scope>
    <source>
        <strain evidence="3">VT16-26</strain>
    </source>
</reference>
<dbReference type="EMBL" id="MVAG01000084">
    <property type="protein sequence ID" value="OVE59962.1"/>
    <property type="molecule type" value="Genomic_DNA"/>
</dbReference>
<proteinExistence type="predicted"/>
<evidence type="ECO:0000313" key="2">
    <source>
        <dbReference type="EMBL" id="OVE59962.1"/>
    </source>
</evidence>
<name>A0A202C8S4_9FLAO</name>
<keyword evidence="1" id="KW-0472">Membrane</keyword>
<dbReference type="AlphaFoldDB" id="A0A202C8S4"/>
<evidence type="ECO:0000256" key="1">
    <source>
        <dbReference type="SAM" id="Phobius"/>
    </source>
</evidence>
<feature type="transmembrane region" description="Helical" evidence="1">
    <location>
        <begin position="41"/>
        <end position="58"/>
    </location>
</feature>
<keyword evidence="1" id="KW-0812">Transmembrane</keyword>
<protein>
    <submittedName>
        <fullName evidence="2">Uncharacterized protein</fullName>
    </submittedName>
</protein>
<keyword evidence="1" id="KW-1133">Transmembrane helix</keyword>
<dbReference type="RefSeq" id="WP_087707460.1">
    <property type="nucleotide sequence ID" value="NZ_MVAG01000084.1"/>
</dbReference>
<organism evidence="2 3">
    <name type="scientific">Chryseobacterium mucoviscidosis</name>
    <dbReference type="NCBI Taxonomy" id="1945581"/>
    <lineage>
        <taxon>Bacteria</taxon>
        <taxon>Pseudomonadati</taxon>
        <taxon>Bacteroidota</taxon>
        <taxon>Flavobacteriia</taxon>
        <taxon>Flavobacteriales</taxon>
        <taxon>Weeksellaceae</taxon>
        <taxon>Chryseobacterium group</taxon>
        <taxon>Chryseobacterium</taxon>
    </lineage>
</organism>
<keyword evidence="3" id="KW-1185">Reference proteome</keyword>
<gene>
    <name evidence="2" type="ORF">B0E34_05030</name>
</gene>
<comment type="caution">
    <text evidence="2">The sequence shown here is derived from an EMBL/GenBank/DDBJ whole genome shotgun (WGS) entry which is preliminary data.</text>
</comment>
<dbReference type="Proteomes" id="UP000196355">
    <property type="component" value="Unassembled WGS sequence"/>
</dbReference>
<evidence type="ECO:0000313" key="3">
    <source>
        <dbReference type="Proteomes" id="UP000196355"/>
    </source>
</evidence>
<accession>A0A202C8S4</accession>